<dbReference type="RefSeq" id="WP_093143221.1">
    <property type="nucleotide sequence ID" value="NZ_FOXF01000046.1"/>
</dbReference>
<evidence type="ECO:0000259" key="4">
    <source>
        <dbReference type="Pfam" id="PF01420"/>
    </source>
</evidence>
<dbReference type="InterPro" id="IPR000055">
    <property type="entry name" value="Restrct_endonuc_typeI_TRD"/>
</dbReference>
<dbReference type="InterPro" id="IPR044946">
    <property type="entry name" value="Restrct_endonuc_typeI_TRD_sf"/>
</dbReference>
<dbReference type="PANTHER" id="PTHR43140:SF1">
    <property type="entry name" value="TYPE I RESTRICTION ENZYME ECOKI SPECIFICITY SUBUNIT"/>
    <property type="match status" value="1"/>
</dbReference>
<dbReference type="Gene3D" id="3.90.220.20">
    <property type="entry name" value="DNA methylase specificity domains"/>
    <property type="match status" value="2"/>
</dbReference>
<keyword evidence="2" id="KW-0680">Restriction system</keyword>
<dbReference type="OrthoDB" id="5677527at2"/>
<feature type="domain" description="Type I restriction modification DNA specificity" evidence="4">
    <location>
        <begin position="89"/>
        <end position="264"/>
    </location>
</feature>
<evidence type="ECO:0000256" key="2">
    <source>
        <dbReference type="ARBA" id="ARBA00022747"/>
    </source>
</evidence>
<keyword evidence="3" id="KW-0238">DNA-binding</keyword>
<keyword evidence="6" id="KW-1185">Reference proteome</keyword>
<evidence type="ECO:0000256" key="1">
    <source>
        <dbReference type="ARBA" id="ARBA00010923"/>
    </source>
</evidence>
<accession>A0A662ZJG4</accession>
<dbReference type="Proteomes" id="UP000243745">
    <property type="component" value="Unassembled WGS sequence"/>
</dbReference>
<organism evidence="5 6">
    <name type="scientific">Ruminobacter amylophilus</name>
    <dbReference type="NCBI Taxonomy" id="867"/>
    <lineage>
        <taxon>Bacteria</taxon>
        <taxon>Pseudomonadati</taxon>
        <taxon>Pseudomonadota</taxon>
        <taxon>Gammaproteobacteria</taxon>
        <taxon>Aeromonadales</taxon>
        <taxon>Succinivibrionaceae</taxon>
        <taxon>Ruminobacter</taxon>
    </lineage>
</organism>
<dbReference type="SUPFAM" id="SSF116734">
    <property type="entry name" value="DNA methylase specificity domain"/>
    <property type="match status" value="2"/>
</dbReference>
<dbReference type="AlphaFoldDB" id="A0A662ZJG4"/>
<reference evidence="5 6" key="1">
    <citation type="submission" date="2016-10" db="EMBL/GenBank/DDBJ databases">
        <authorList>
            <person name="Varghese N."/>
            <person name="Submissions S."/>
        </authorList>
    </citation>
    <scope>NUCLEOTIDE SEQUENCE [LARGE SCALE GENOMIC DNA]</scope>
    <source>
        <strain evidence="5 6">DSM 1361</strain>
    </source>
</reference>
<evidence type="ECO:0000313" key="6">
    <source>
        <dbReference type="Proteomes" id="UP000243745"/>
    </source>
</evidence>
<evidence type="ECO:0000256" key="3">
    <source>
        <dbReference type="ARBA" id="ARBA00023125"/>
    </source>
</evidence>
<dbReference type="GO" id="GO:0003677">
    <property type="term" value="F:DNA binding"/>
    <property type="evidence" value="ECO:0007669"/>
    <property type="project" value="UniProtKB-KW"/>
</dbReference>
<gene>
    <name evidence="5" type="ORF">SAMN02910344_01929</name>
</gene>
<dbReference type="EMBL" id="FOXF01000046">
    <property type="protein sequence ID" value="SFP63551.1"/>
    <property type="molecule type" value="Genomic_DNA"/>
</dbReference>
<dbReference type="PANTHER" id="PTHR43140">
    <property type="entry name" value="TYPE-1 RESTRICTION ENZYME ECOKI SPECIFICITY PROTEIN"/>
    <property type="match status" value="1"/>
</dbReference>
<dbReference type="Pfam" id="PF01420">
    <property type="entry name" value="Methylase_S"/>
    <property type="match status" value="2"/>
</dbReference>
<feature type="domain" description="Type I restriction modification DNA specificity" evidence="4">
    <location>
        <begin position="387"/>
        <end position="529"/>
    </location>
</feature>
<protein>
    <submittedName>
        <fullName evidence="5">Type I restriction enzyme, S subunit</fullName>
    </submittedName>
</protein>
<comment type="similarity">
    <text evidence="1">Belongs to the type-I restriction system S methylase family.</text>
</comment>
<dbReference type="GO" id="GO:0009307">
    <property type="term" value="P:DNA restriction-modification system"/>
    <property type="evidence" value="ECO:0007669"/>
    <property type="project" value="UniProtKB-KW"/>
</dbReference>
<sequence length="536" mass="61409">MDTKALRQKILDLAIRGKLVPQNPNDEPASVLLDRIRAEKQQMVKDGKLKAKDLKNDTIIFVGDDNLHYEKFNDGSIECIENEIPFALPKGWKWTRFGNIIKLMSGTSYPIEQEKREGKKLYVKVGDMNLPENSFEIVTSMQYLDDYSSSHLVPRNSVIFPKRGGAIATNKKKLVLREEIIVDLNTMAFTPISPVYLMYCYYWFLSIDISEINSGTSIPQINNKDINPLLFPLPPVKEQYRIASTIGTLLSRIDSINKNKAELSQFIEQTKTKILDLAIRGKLVPQDPNDEPASVLLERIRKEKDELIKAGKLKRDKRESVIFRGEDNSYYEKFSDGTIKCIDDELPFMSPKNWVWCELQDCCSKEIKRGRAPKYADEGNILAFAQKCNRKTGEIDISTALWLDRASTNRYSTDEYMLDGDIVINSTGTGTLGRIGIYHNNDNPHHIPIVPDSHVTVVRAAKNIEPSYLFFYLKFMQRKIEEMGEGSTNQKELKPLTIQKIRLPIPPYEEQQRIVKLVHSITRKLSSIEESLTLMH</sequence>
<name>A0A662ZJG4_9GAMM</name>
<evidence type="ECO:0000313" key="5">
    <source>
        <dbReference type="EMBL" id="SFP63551.1"/>
    </source>
</evidence>
<dbReference type="InterPro" id="IPR051212">
    <property type="entry name" value="Type-I_RE_S_subunit"/>
</dbReference>
<proteinExistence type="inferred from homology"/>